<evidence type="ECO:0000313" key="2">
    <source>
        <dbReference type="Proteomes" id="UP000241829"/>
    </source>
</evidence>
<dbReference type="EMBL" id="CP027792">
    <property type="protein sequence ID" value="AVP57932.1"/>
    <property type="molecule type" value="Genomic_DNA"/>
</dbReference>
<gene>
    <name evidence="1" type="ORF">C7H73_09855</name>
</gene>
<organism evidence="1 2">
    <name type="scientific">Pulveribacter suum</name>
    <dbReference type="NCBI Taxonomy" id="2116657"/>
    <lineage>
        <taxon>Bacteria</taxon>
        <taxon>Pseudomonadati</taxon>
        <taxon>Pseudomonadota</taxon>
        <taxon>Betaproteobacteria</taxon>
        <taxon>Burkholderiales</taxon>
        <taxon>Comamonadaceae</taxon>
        <taxon>Pulveribacter</taxon>
    </lineage>
</organism>
<dbReference type="Gene3D" id="3.30.2020.40">
    <property type="entry name" value="Uncharacterised protein PF10387, DUF2442"/>
    <property type="match status" value="1"/>
</dbReference>
<dbReference type="Pfam" id="PF10387">
    <property type="entry name" value="DUF2442"/>
    <property type="match status" value="1"/>
</dbReference>
<keyword evidence="2" id="KW-1185">Reference proteome</keyword>
<reference evidence="2" key="1">
    <citation type="submission" date="2018-03" db="EMBL/GenBank/DDBJ databases">
        <title>Genome sequencing of Melaminivora sp. strain SC2-7.</title>
        <authorList>
            <person name="Kim S.-J."/>
            <person name="Heo J."/>
            <person name="Ahn J.-H."/>
            <person name="Kwon S.-W."/>
        </authorList>
    </citation>
    <scope>NUCLEOTIDE SEQUENCE [LARGE SCALE GENOMIC DNA]</scope>
    <source>
        <strain evidence="2">SC2-7</strain>
    </source>
</reference>
<dbReference type="AlphaFoldDB" id="A0A2P1NLI8"/>
<dbReference type="OrthoDB" id="9795924at2"/>
<accession>A0A2P1NLI8</accession>
<dbReference type="Proteomes" id="UP000241829">
    <property type="component" value="Chromosome"/>
</dbReference>
<dbReference type="RefSeq" id="WP_106846485.1">
    <property type="nucleotide sequence ID" value="NZ_CP027792.1"/>
</dbReference>
<dbReference type="InterPro" id="IPR018841">
    <property type="entry name" value="DUF2442"/>
</dbReference>
<evidence type="ECO:0000313" key="1">
    <source>
        <dbReference type="EMBL" id="AVP57932.1"/>
    </source>
</evidence>
<protein>
    <submittedName>
        <fullName evidence="1">DUF2442 domain-containing protein</fullName>
    </submittedName>
</protein>
<name>A0A2P1NLI8_9BURK</name>
<sequence>MPGTITLEAEVTNVSPRGLWLLLGDEELHVPFSEFPWFAQATIEQIADVRRPTPNHLHWPQLDIDLSVESIRDPRAFPLLSKQS</sequence>
<dbReference type="KEGG" id="melm:C7H73_09855"/>
<proteinExistence type="predicted"/>